<dbReference type="CDD" id="cd15482">
    <property type="entry name" value="Sialidase_non-viral"/>
    <property type="match status" value="3"/>
</dbReference>
<evidence type="ECO:0000256" key="2">
    <source>
        <dbReference type="SAM" id="MobiDB-lite"/>
    </source>
</evidence>
<dbReference type="HOGENOM" id="CLU_004847_0_0_0"/>
<gene>
    <name evidence="5" type="ORF">J421_6024</name>
</gene>
<dbReference type="PANTHER" id="PTHR43739:SF5">
    <property type="entry name" value="EXO-ALPHA-SIALIDASE"/>
    <property type="match status" value="1"/>
</dbReference>
<protein>
    <submittedName>
        <fullName evidence="5">BNR repeat-containing glycosyl hydrolase</fullName>
    </submittedName>
</protein>
<dbReference type="KEGG" id="gba:J421_6024"/>
<feature type="domain" description="Sortilin N-terminal" evidence="4">
    <location>
        <begin position="149"/>
        <end position="273"/>
    </location>
</feature>
<sequence length="1113" mass="121341">MPRSRFTVAATLCACGAFAASAHAQRGTPRDAQRATQAAAQADSGRPPSEFRSLRWRNIGPFRGGRSVAVTGSYTDPRVFYFGAVAGGVWKTTNGGQTWRNVSDFRVKNGGPEIASVGAIATSPSDPNVIWVGSGEMGIREDVTYGTGVYRSTDGGESWEHLGLTDTQQIGAIRVHPTNADVAYVAAIGHVFGPNKERGVYRTTDGGKTWKQVLFVDDSTGAIDLAMDPSNPRVLFAAMWRVQRFPWGMSAGGGKSGLWKSTDGGDTWTDVSANPGLPSTALGRIGVAVSPANPRRVYASVEAPDSAGAPRGGIFRSDDGGATWQRVSGDQRWQVRAWYYSTVTADPQDENTVYVNNLGTWRSVDGGRSWARLGVPHGDTHLLWIDPKDPKRMIHANDGGATVSYDAGATWSSIQNQPTSQFYHVITDNQFPYRVYGAQQDNTTVSIASRSDQGTVTRQDWWPVAGGESAYIAVDPTNPDVTYGGGYMGEIWRHDRKTQQTRNVSVWLDNYDGWAAGEVPYRFAWTFPLFFSPHDPKTLYTAAQFLFRSTDEGNSWTKISPDLSRADPKTLGRSGGPIHGDMTGTEWYAMAFAVAESPIAKGLIWAGSDDGLIHVTRDGGGTWTNVTPPGLPPFTKMSIVEPSHHDAGTLYVAANRYQQDDFRPYLLKTADYGKTWTRIDAGIPSGSYTRAIREDPVRRGLLYAGTETGVFVSFDDGARWWPLQLNLPRTPVRDLAVHDNDLIAATHGRAFWILDDVSPLRQLADSVRAKSAHLFAPSTAIRFTAGRGRAGSESGENPPAGLYVDYWLKTAPAKPIKLEFLDAKGTVIKSFTSPDTTAPKPDSTRVAFTASDSLKRFTAYDTTGQSSQRRRIESDSASYFPADSVVHARAGLNRFVWDLRYPGIKELKSVVNDEGTTDGPMLTPGTYAVRLTVGGTALTQPFRVVDDPRIGATPTELAATFDFAQRTVAKTNELVDAVSRIESMQRQLDARVSQTAKQSYASRVSAPARSLRARLEAIRAALADVHSEADQITLHYPVRPYNQLLNVNRMAQSFDKGPTTQSQAVLRDLGAQVDAQLERLRALEAGDLSAFNRLMKELDVPAVTVEDAKKPIS</sequence>
<dbReference type="InterPro" id="IPR015943">
    <property type="entry name" value="WD40/YVTN_repeat-like_dom_sf"/>
</dbReference>
<dbReference type="InterPro" id="IPR031778">
    <property type="entry name" value="Sortilin_N"/>
</dbReference>
<accession>W0RRE3</accession>
<dbReference type="InterPro" id="IPR052025">
    <property type="entry name" value="Xyloglucanase_GH74"/>
</dbReference>
<dbReference type="InParanoid" id="W0RRE3"/>
<feature type="signal peptide" evidence="3">
    <location>
        <begin position="1"/>
        <end position="24"/>
    </location>
</feature>
<dbReference type="GO" id="GO:0016787">
    <property type="term" value="F:hydrolase activity"/>
    <property type="evidence" value="ECO:0007669"/>
    <property type="project" value="UniProtKB-KW"/>
</dbReference>
<dbReference type="Pfam" id="PF15902">
    <property type="entry name" value="Sortilin-Vps10"/>
    <property type="match status" value="1"/>
</dbReference>
<keyword evidence="5" id="KW-0614">Plasmid</keyword>
<dbReference type="Proteomes" id="UP000019151">
    <property type="component" value="Plasmid 2"/>
</dbReference>
<dbReference type="eggNOG" id="COG4447">
    <property type="taxonomic scope" value="Bacteria"/>
</dbReference>
<keyword evidence="1" id="KW-0677">Repeat</keyword>
<feature type="chain" id="PRO_5004794560" evidence="3">
    <location>
        <begin position="25"/>
        <end position="1113"/>
    </location>
</feature>
<organism evidence="5 6">
    <name type="scientific">Gemmatirosa kalamazoonensis</name>
    <dbReference type="NCBI Taxonomy" id="861299"/>
    <lineage>
        <taxon>Bacteria</taxon>
        <taxon>Pseudomonadati</taxon>
        <taxon>Gemmatimonadota</taxon>
        <taxon>Gemmatimonadia</taxon>
        <taxon>Gemmatimonadales</taxon>
        <taxon>Gemmatimonadaceae</taxon>
        <taxon>Gemmatirosa</taxon>
    </lineage>
</organism>
<keyword evidence="6" id="KW-1185">Reference proteome</keyword>
<keyword evidence="3" id="KW-0732">Signal</keyword>
<evidence type="ECO:0000256" key="1">
    <source>
        <dbReference type="ARBA" id="ARBA00022737"/>
    </source>
</evidence>
<evidence type="ECO:0000259" key="4">
    <source>
        <dbReference type="Pfam" id="PF15902"/>
    </source>
</evidence>
<geneLocation type="plasmid" evidence="5 6">
    <name>2</name>
</geneLocation>
<evidence type="ECO:0000256" key="3">
    <source>
        <dbReference type="SAM" id="SignalP"/>
    </source>
</evidence>
<evidence type="ECO:0000313" key="6">
    <source>
        <dbReference type="Proteomes" id="UP000019151"/>
    </source>
</evidence>
<dbReference type="Gene3D" id="2.130.10.10">
    <property type="entry name" value="YVTN repeat-like/Quinoprotein amine dehydrogenase"/>
    <property type="match status" value="5"/>
</dbReference>
<dbReference type="SUPFAM" id="SSF50939">
    <property type="entry name" value="Sialidases"/>
    <property type="match status" value="2"/>
</dbReference>
<dbReference type="AlphaFoldDB" id="W0RRE3"/>
<name>W0RRE3_9BACT</name>
<dbReference type="EMBL" id="CP007130">
    <property type="protein sequence ID" value="AHG93559.1"/>
    <property type="molecule type" value="Genomic_DNA"/>
</dbReference>
<dbReference type="RefSeq" id="WP_025414859.1">
    <property type="nucleotide sequence ID" value="NZ_CP007130.1"/>
</dbReference>
<dbReference type="GO" id="GO:0010411">
    <property type="term" value="P:xyloglucan metabolic process"/>
    <property type="evidence" value="ECO:0007669"/>
    <property type="project" value="TreeGrafter"/>
</dbReference>
<keyword evidence="5" id="KW-0378">Hydrolase</keyword>
<dbReference type="PATRIC" id="fig|861299.3.peg.6078"/>
<feature type="region of interest" description="Disordered" evidence="2">
    <location>
        <begin position="24"/>
        <end position="52"/>
    </location>
</feature>
<dbReference type="PANTHER" id="PTHR43739">
    <property type="entry name" value="XYLOGLUCANASE (EUROFUNG)"/>
    <property type="match status" value="1"/>
</dbReference>
<evidence type="ECO:0000313" key="5">
    <source>
        <dbReference type="EMBL" id="AHG93559.1"/>
    </source>
</evidence>
<dbReference type="InterPro" id="IPR036278">
    <property type="entry name" value="Sialidase_sf"/>
</dbReference>
<reference evidence="5 6" key="1">
    <citation type="journal article" date="2014" name="Genome Announc.">
        <title>Genome Sequence and Methylome of Soil Bacterium Gemmatirosa kalamazoonensis KBS708T, a Member of the Rarely Cultivated Gemmatimonadetes Phylum.</title>
        <authorList>
            <person name="Debruyn J.M."/>
            <person name="Radosevich M."/>
            <person name="Wommack K.E."/>
            <person name="Polson S.W."/>
            <person name="Hauser L.J."/>
            <person name="Fawaz M.N."/>
            <person name="Korlach J."/>
            <person name="Tsai Y.C."/>
        </authorList>
    </citation>
    <scope>NUCLEOTIDE SEQUENCE [LARGE SCALE GENOMIC DNA]</scope>
    <source>
        <strain evidence="5 6">KBS708</strain>
        <plasmid evidence="6">Plasmid 2</plasmid>
    </source>
</reference>
<proteinExistence type="predicted"/>
<dbReference type="OrthoDB" id="9801859at2"/>